<dbReference type="GO" id="GO:1990281">
    <property type="term" value="C:efflux pump complex"/>
    <property type="evidence" value="ECO:0007669"/>
    <property type="project" value="TreeGrafter"/>
</dbReference>
<feature type="non-terminal residue" evidence="2">
    <location>
        <position position="1"/>
    </location>
</feature>
<feature type="region of interest" description="Disordered" evidence="1">
    <location>
        <begin position="332"/>
        <end position="375"/>
    </location>
</feature>
<dbReference type="SUPFAM" id="SSF111369">
    <property type="entry name" value="HlyD-like secretion proteins"/>
    <property type="match status" value="1"/>
</dbReference>
<dbReference type="GO" id="GO:0015562">
    <property type="term" value="F:efflux transmembrane transporter activity"/>
    <property type="evidence" value="ECO:0007669"/>
    <property type="project" value="TreeGrafter"/>
</dbReference>
<evidence type="ECO:0008006" key="3">
    <source>
        <dbReference type="Google" id="ProtNLM"/>
    </source>
</evidence>
<reference evidence="2" key="1">
    <citation type="submission" date="2018-05" db="EMBL/GenBank/DDBJ databases">
        <authorList>
            <person name="Lanie J.A."/>
            <person name="Ng W.-L."/>
            <person name="Kazmierczak K.M."/>
            <person name="Andrzejewski T.M."/>
            <person name="Davidsen T.M."/>
            <person name="Wayne K.J."/>
            <person name="Tettelin H."/>
            <person name="Glass J.I."/>
            <person name="Rusch D."/>
            <person name="Podicherti R."/>
            <person name="Tsui H.-C.T."/>
            <person name="Winkler M.E."/>
        </authorList>
    </citation>
    <scope>NUCLEOTIDE SEQUENCE</scope>
</reference>
<feature type="compositionally biased region" description="Basic and acidic residues" evidence="1">
    <location>
        <begin position="339"/>
        <end position="364"/>
    </location>
</feature>
<dbReference type="PANTHER" id="PTHR30469:SF12">
    <property type="entry name" value="MULTIDRUG RESISTANCE PROTEIN MDTA"/>
    <property type="match status" value="1"/>
</dbReference>
<feature type="compositionally biased region" description="Polar residues" evidence="1">
    <location>
        <begin position="365"/>
        <end position="375"/>
    </location>
</feature>
<dbReference type="EMBL" id="UINC01007859">
    <property type="protein sequence ID" value="SVA35407.1"/>
    <property type="molecule type" value="Genomic_DNA"/>
</dbReference>
<dbReference type="AlphaFoldDB" id="A0A381V6W1"/>
<protein>
    <recommendedName>
        <fullName evidence="3">RND efflux pump membrane fusion protein barrel-sandwich domain-containing protein</fullName>
    </recommendedName>
</protein>
<evidence type="ECO:0000256" key="1">
    <source>
        <dbReference type="SAM" id="MobiDB-lite"/>
    </source>
</evidence>
<proteinExistence type="predicted"/>
<dbReference type="PANTHER" id="PTHR30469">
    <property type="entry name" value="MULTIDRUG RESISTANCE PROTEIN MDTA"/>
    <property type="match status" value="1"/>
</dbReference>
<sequence length="375" mass="41323">PVLLLGLGAGLTMALLKNKPTARKKANFKRGTLVNVIEAAKSSPKIEVRTHGRIRAAKKVVLSARIGGEVIWISPNLREGRFFKKDEPLLKIGIRQSKSNLKAPFNGVVQTKNVDLGQFVNPGAQLATLLGSDQAEIVIDLPMGRMGWLPQSSNSNDQGNQYHIPARVSLTGINSAPTHKAIIKRHLLELTPRGMMVQLIAEVDDPFQMKNNPQSQYPQKSETIQLTGNNIDKLEIPVSRQVMNIPLFLGAFVDVVIPGRQLENVVHIPAKALRDRDTVWIVSEGEIQVRTVKIAHVDFDDVYLSGGVSPGEKIIISPVKGAANGMKVQLAGRKRMDGKRKSGEKFRGDKRLEDMGKRRAEKQNSPESNLSRESQ</sequence>
<accession>A0A381V6W1</accession>
<organism evidence="2">
    <name type="scientific">marine metagenome</name>
    <dbReference type="NCBI Taxonomy" id="408172"/>
    <lineage>
        <taxon>unclassified sequences</taxon>
        <taxon>metagenomes</taxon>
        <taxon>ecological metagenomes</taxon>
    </lineage>
</organism>
<dbReference type="Gene3D" id="2.40.420.20">
    <property type="match status" value="1"/>
</dbReference>
<name>A0A381V6W1_9ZZZZ</name>
<dbReference type="Gene3D" id="2.40.50.100">
    <property type="match status" value="1"/>
</dbReference>
<evidence type="ECO:0000313" key="2">
    <source>
        <dbReference type="EMBL" id="SVA35407.1"/>
    </source>
</evidence>
<gene>
    <name evidence="2" type="ORF">METZ01_LOCUS88261</name>
</gene>